<sequence length="59" mass="6660">METHEYTTRLVYLFNPGPIGREPLPSSSCSRSSPIATRFGSTSKQFLAYKIAERMYAIT</sequence>
<comment type="caution">
    <text evidence="1">The sequence shown here is derived from an EMBL/GenBank/DDBJ whole genome shotgun (WGS) entry which is preliminary data.</text>
</comment>
<evidence type="ECO:0000313" key="2">
    <source>
        <dbReference type="Proteomes" id="UP000237000"/>
    </source>
</evidence>
<dbReference type="AlphaFoldDB" id="A0A2P5E9S7"/>
<dbReference type="EMBL" id="JXTC01000197">
    <property type="protein sequence ID" value="PON82302.1"/>
    <property type="molecule type" value="Genomic_DNA"/>
</dbReference>
<dbReference type="Proteomes" id="UP000237000">
    <property type="component" value="Unassembled WGS sequence"/>
</dbReference>
<dbReference type="InParanoid" id="A0A2P5E9S7"/>
<evidence type="ECO:0000313" key="1">
    <source>
        <dbReference type="EMBL" id="PON82302.1"/>
    </source>
</evidence>
<accession>A0A2P5E9S7</accession>
<proteinExistence type="predicted"/>
<keyword evidence="2" id="KW-1185">Reference proteome</keyword>
<reference evidence="2" key="1">
    <citation type="submission" date="2016-06" db="EMBL/GenBank/DDBJ databases">
        <title>Parallel loss of symbiosis genes in relatives of nitrogen-fixing non-legume Parasponia.</title>
        <authorList>
            <person name="Van Velzen R."/>
            <person name="Holmer R."/>
            <person name="Bu F."/>
            <person name="Rutten L."/>
            <person name="Van Zeijl A."/>
            <person name="Liu W."/>
            <person name="Santuari L."/>
            <person name="Cao Q."/>
            <person name="Sharma T."/>
            <person name="Shen D."/>
            <person name="Roswanjaya Y."/>
            <person name="Wardhani T."/>
            <person name="Kalhor M.S."/>
            <person name="Jansen J."/>
            <person name="Van den Hoogen J."/>
            <person name="Gungor B."/>
            <person name="Hartog M."/>
            <person name="Hontelez J."/>
            <person name="Verver J."/>
            <person name="Yang W.-C."/>
            <person name="Schijlen E."/>
            <person name="Repin R."/>
            <person name="Schilthuizen M."/>
            <person name="Schranz E."/>
            <person name="Heidstra R."/>
            <person name="Miyata K."/>
            <person name="Fedorova E."/>
            <person name="Kohlen W."/>
            <person name="Bisseling T."/>
            <person name="Smit S."/>
            <person name="Geurts R."/>
        </authorList>
    </citation>
    <scope>NUCLEOTIDE SEQUENCE [LARGE SCALE GENOMIC DNA]</scope>
    <source>
        <strain evidence="2">cv. RG33-2</strain>
    </source>
</reference>
<gene>
    <name evidence="1" type="ORF">TorRG33x02_219180</name>
</gene>
<name>A0A2P5E9S7_TREOI</name>
<organism evidence="1 2">
    <name type="scientific">Trema orientale</name>
    <name type="common">Charcoal tree</name>
    <name type="synonym">Celtis orientalis</name>
    <dbReference type="NCBI Taxonomy" id="63057"/>
    <lineage>
        <taxon>Eukaryota</taxon>
        <taxon>Viridiplantae</taxon>
        <taxon>Streptophyta</taxon>
        <taxon>Embryophyta</taxon>
        <taxon>Tracheophyta</taxon>
        <taxon>Spermatophyta</taxon>
        <taxon>Magnoliopsida</taxon>
        <taxon>eudicotyledons</taxon>
        <taxon>Gunneridae</taxon>
        <taxon>Pentapetalae</taxon>
        <taxon>rosids</taxon>
        <taxon>fabids</taxon>
        <taxon>Rosales</taxon>
        <taxon>Cannabaceae</taxon>
        <taxon>Trema</taxon>
    </lineage>
</organism>
<protein>
    <submittedName>
        <fullName evidence="1">Uncharacterized protein</fullName>
    </submittedName>
</protein>